<evidence type="ECO:0000256" key="6">
    <source>
        <dbReference type="PROSITE-ProRule" id="PRU00169"/>
    </source>
</evidence>
<feature type="domain" description="PAS" evidence="10">
    <location>
        <begin position="420"/>
        <end position="493"/>
    </location>
</feature>
<dbReference type="InterPro" id="IPR035965">
    <property type="entry name" value="PAS-like_dom_sf"/>
</dbReference>
<evidence type="ECO:0000259" key="11">
    <source>
        <dbReference type="PROSITE" id="PS50113"/>
    </source>
</evidence>
<dbReference type="InterPro" id="IPR005467">
    <property type="entry name" value="His_kinase_dom"/>
</dbReference>
<evidence type="ECO:0000256" key="2">
    <source>
        <dbReference type="ARBA" id="ARBA00012438"/>
    </source>
</evidence>
<keyword evidence="13" id="KW-1185">Reference proteome</keyword>
<dbReference type="Pfam" id="PF00072">
    <property type="entry name" value="Response_reg"/>
    <property type="match status" value="1"/>
</dbReference>
<dbReference type="CDD" id="cd17580">
    <property type="entry name" value="REC_2_DhkD-like"/>
    <property type="match status" value="1"/>
</dbReference>
<dbReference type="Pfam" id="PF13426">
    <property type="entry name" value="PAS_9"/>
    <property type="match status" value="2"/>
</dbReference>
<dbReference type="CDD" id="cd00130">
    <property type="entry name" value="PAS"/>
    <property type="match status" value="4"/>
</dbReference>
<dbReference type="PROSITE" id="PS50109">
    <property type="entry name" value="HIS_KIN"/>
    <property type="match status" value="1"/>
</dbReference>
<feature type="domain" description="Response regulatory" evidence="9">
    <location>
        <begin position="1048"/>
        <end position="1164"/>
    </location>
</feature>
<dbReference type="PANTHER" id="PTHR43047">
    <property type="entry name" value="TWO-COMPONENT HISTIDINE PROTEIN KINASE"/>
    <property type="match status" value="1"/>
</dbReference>
<dbReference type="PROSITE" id="PS50112">
    <property type="entry name" value="PAS"/>
    <property type="match status" value="3"/>
</dbReference>
<dbReference type="Gene3D" id="3.40.50.2300">
    <property type="match status" value="1"/>
</dbReference>
<proteinExistence type="predicted"/>
<evidence type="ECO:0000313" key="12">
    <source>
        <dbReference type="EMBL" id="MFD1145138.1"/>
    </source>
</evidence>
<evidence type="ECO:0000259" key="8">
    <source>
        <dbReference type="PROSITE" id="PS50109"/>
    </source>
</evidence>
<dbReference type="SMART" id="SM00448">
    <property type="entry name" value="REC"/>
    <property type="match status" value="1"/>
</dbReference>
<feature type="domain" description="PAS" evidence="10">
    <location>
        <begin position="17"/>
        <end position="87"/>
    </location>
</feature>
<dbReference type="Proteomes" id="UP001597116">
    <property type="component" value="Unassembled WGS sequence"/>
</dbReference>
<name>A0ABW3QM22_9BACT</name>
<dbReference type="SMART" id="SM00387">
    <property type="entry name" value="HATPase_c"/>
    <property type="match status" value="1"/>
</dbReference>
<evidence type="ECO:0000259" key="10">
    <source>
        <dbReference type="PROSITE" id="PS50112"/>
    </source>
</evidence>
<dbReference type="PRINTS" id="PR00344">
    <property type="entry name" value="BCTRLSENSOR"/>
</dbReference>
<keyword evidence="3 6" id="KW-0597">Phosphoprotein</keyword>
<dbReference type="InterPro" id="IPR001789">
    <property type="entry name" value="Sig_transdc_resp-reg_receiver"/>
</dbReference>
<organism evidence="12 13">
    <name type="scientific">Larkinella insperata</name>
    <dbReference type="NCBI Taxonomy" id="332158"/>
    <lineage>
        <taxon>Bacteria</taxon>
        <taxon>Pseudomonadati</taxon>
        <taxon>Bacteroidota</taxon>
        <taxon>Cytophagia</taxon>
        <taxon>Cytophagales</taxon>
        <taxon>Spirosomataceae</taxon>
        <taxon>Larkinella</taxon>
    </lineage>
</organism>
<evidence type="ECO:0000256" key="4">
    <source>
        <dbReference type="ARBA" id="ARBA00022679"/>
    </source>
</evidence>
<dbReference type="NCBIfam" id="TIGR00229">
    <property type="entry name" value="sensory_box"/>
    <property type="match status" value="3"/>
</dbReference>
<feature type="domain" description="PAC" evidence="11">
    <location>
        <begin position="623"/>
        <end position="675"/>
    </location>
</feature>
<dbReference type="InterPro" id="IPR000700">
    <property type="entry name" value="PAS-assoc_C"/>
</dbReference>
<keyword evidence="5" id="KW-0418">Kinase</keyword>
<feature type="domain" description="Histidine kinase" evidence="8">
    <location>
        <begin position="809"/>
        <end position="1027"/>
    </location>
</feature>
<evidence type="ECO:0000313" key="13">
    <source>
        <dbReference type="Proteomes" id="UP001597116"/>
    </source>
</evidence>
<dbReference type="Pfam" id="PF00512">
    <property type="entry name" value="HisKA"/>
    <property type="match status" value="1"/>
</dbReference>
<dbReference type="InterPro" id="IPR003661">
    <property type="entry name" value="HisK_dim/P_dom"/>
</dbReference>
<feature type="domain" description="PAC" evidence="11">
    <location>
        <begin position="495"/>
        <end position="547"/>
    </location>
</feature>
<dbReference type="SMART" id="SM00388">
    <property type="entry name" value="HisKA"/>
    <property type="match status" value="1"/>
</dbReference>
<dbReference type="InterPro" id="IPR011006">
    <property type="entry name" value="CheY-like_superfamily"/>
</dbReference>
<dbReference type="InterPro" id="IPR004358">
    <property type="entry name" value="Sig_transdc_His_kin-like_C"/>
</dbReference>
<dbReference type="SUPFAM" id="SSF55874">
    <property type="entry name" value="ATPase domain of HSP90 chaperone/DNA topoisomerase II/histidine kinase"/>
    <property type="match status" value="1"/>
</dbReference>
<dbReference type="CDD" id="cd00075">
    <property type="entry name" value="HATPase"/>
    <property type="match status" value="1"/>
</dbReference>
<dbReference type="InterPro" id="IPR036097">
    <property type="entry name" value="HisK_dim/P_sf"/>
</dbReference>
<dbReference type="SUPFAM" id="SSF55785">
    <property type="entry name" value="PYP-like sensor domain (PAS domain)"/>
    <property type="match status" value="6"/>
</dbReference>
<dbReference type="SMART" id="SM00091">
    <property type="entry name" value="PAS"/>
    <property type="match status" value="4"/>
</dbReference>
<gene>
    <name evidence="12" type="ORF">ACFQ4C_28670</name>
</gene>
<dbReference type="InterPro" id="IPR013655">
    <property type="entry name" value="PAS_fold_3"/>
</dbReference>
<sequence>MSTPNQLERPGSPGYPTADDCRALLESFAQAFWETDAHGIAVTDSPGWRAYTGQSPEEWLSQGWVAAVHPDDRPKARELWQQSSAQGLPLDAELRLQSPGGGWRWTNVRASQILNPDSSVKKWMGIAIDISSKKLAEEASRQTEESYRTQLENEVANRQLLQATLDSSPAMIQVFEAVRDEQGRITDFIWVLNNHTSEQIYGDVIHRSLLSLNPGVIKEGIFEAFRQVVETGVPDQSERHYVHEQFNGWFYQSAVKLNDGVTTTTIDITARKKAEQELAITKERLQTILDSSLYVIQAFEAVRDASGRIIDFTWVMNNRKAIEQNGDVIGKSLLQQNPGVVQTGLFDKFVQVVETGVPIDHDQFYNHEQFNAWFYQTLTKMGDGFVMNTQDITARKKAELEVVRLKDEIAQRAQEAIRQSEERYRTLLQNLPDYAIYRLDSRGIVTEWTEGAQRMKGYTAEEVIGRYASLCYTSEELATGELEKELEQATRTGRAERESIRIRKNGERFWVNEIATAIYDAHGKLAGFTKISRDITKRKQGQELRRRLEERTRLAVEAAELATWEWHLPTDEVFWNEQHFHLLALPVKAGPQKSDAFLSRVHPEDRLWVTQELTQAIDEQSLFDAEFRMVREDAVTRWMSGYGRVTGEEGGQPTQMSGVMFDITDRKQAEEAIKRSEERLQRALSISTVGVIYFDLEGHIHDANEAFQRMSGYPHPAFVGGQVRWDRLTPPEFMEITLRAQEEYRTKGENTPYEKQYIRPDGSRWWGLLAGRRLSQGEYVEFVLDMTESKQNQQALREADRRKDEFLAMLAHELRNPMATLRNGLHILTLTAAEHDVTRSTLAMMTRQNDHLVRMVDDLLDVSRISQDKIELRKERVDLVELVSHTAQAVSSLYQERGRSLHLHLPAFPIYLDGDSARLTQIVTNLLSNGARYTNEQGQVWLTLEHRGQEAILQVRDNGVGLAADQQNAIFELFVQVDNSLARSQGGLGLGLTLVKRLVEMHGGRVEVESEGLGNGSTFTVYLPTQHVSPDMPPERLTTNPAEAARLPIIVVDDNADAALSLQLLLQLNGYQTHTRNSGRAGFEAAEKLRPAVMLLDINMPELDGYETCRLIRQQPWGNDLLIIALTGYGQPEDKQRTQKAGFDGHLVKPVDMETLTELLTTLLGTGSHRLTSGPQK</sequence>
<dbReference type="Gene3D" id="2.10.70.100">
    <property type="match status" value="1"/>
</dbReference>
<dbReference type="SMART" id="SM00086">
    <property type="entry name" value="PAC"/>
    <property type="match status" value="4"/>
</dbReference>
<accession>A0ABW3QM22</accession>
<dbReference type="InterPro" id="IPR000014">
    <property type="entry name" value="PAS"/>
</dbReference>
<feature type="modified residue" description="4-aspartylphosphate" evidence="6">
    <location>
        <position position="1097"/>
    </location>
</feature>
<dbReference type="InterPro" id="IPR001610">
    <property type="entry name" value="PAC"/>
</dbReference>
<evidence type="ECO:0000256" key="1">
    <source>
        <dbReference type="ARBA" id="ARBA00000085"/>
    </source>
</evidence>
<dbReference type="PANTHER" id="PTHR43047:SF72">
    <property type="entry name" value="OSMOSENSING HISTIDINE PROTEIN KINASE SLN1"/>
    <property type="match status" value="1"/>
</dbReference>
<dbReference type="RefSeq" id="WP_265994197.1">
    <property type="nucleotide sequence ID" value="NZ_CP110973.1"/>
</dbReference>
<evidence type="ECO:0000256" key="5">
    <source>
        <dbReference type="ARBA" id="ARBA00022777"/>
    </source>
</evidence>
<dbReference type="Gene3D" id="3.30.450.20">
    <property type="entry name" value="PAS domain"/>
    <property type="match status" value="6"/>
</dbReference>
<feature type="domain" description="PAC" evidence="11">
    <location>
        <begin position="90"/>
        <end position="142"/>
    </location>
</feature>
<dbReference type="PROSITE" id="PS50110">
    <property type="entry name" value="RESPONSE_REGULATORY"/>
    <property type="match status" value="1"/>
</dbReference>
<evidence type="ECO:0000256" key="7">
    <source>
        <dbReference type="SAM" id="Coils"/>
    </source>
</evidence>
<keyword evidence="4" id="KW-0808">Transferase</keyword>
<dbReference type="SUPFAM" id="SSF47384">
    <property type="entry name" value="Homodimeric domain of signal transducing histidine kinase"/>
    <property type="match status" value="1"/>
</dbReference>
<dbReference type="EC" id="2.7.13.3" evidence="2"/>
<dbReference type="PROSITE" id="PS50113">
    <property type="entry name" value="PAC"/>
    <property type="match status" value="3"/>
</dbReference>
<evidence type="ECO:0000259" key="9">
    <source>
        <dbReference type="PROSITE" id="PS50110"/>
    </source>
</evidence>
<reference evidence="13" key="1">
    <citation type="journal article" date="2019" name="Int. J. Syst. Evol. Microbiol.">
        <title>The Global Catalogue of Microorganisms (GCM) 10K type strain sequencing project: providing services to taxonomists for standard genome sequencing and annotation.</title>
        <authorList>
            <consortium name="The Broad Institute Genomics Platform"/>
            <consortium name="The Broad Institute Genome Sequencing Center for Infectious Disease"/>
            <person name="Wu L."/>
            <person name="Ma J."/>
        </authorList>
    </citation>
    <scope>NUCLEOTIDE SEQUENCE [LARGE SCALE GENOMIC DNA]</scope>
    <source>
        <strain evidence="13">CCUG 55608</strain>
    </source>
</reference>
<dbReference type="InterPro" id="IPR003594">
    <property type="entry name" value="HATPase_dom"/>
</dbReference>
<dbReference type="Pfam" id="PF02518">
    <property type="entry name" value="HATPase_c"/>
    <property type="match status" value="1"/>
</dbReference>
<dbReference type="InterPro" id="IPR036890">
    <property type="entry name" value="HATPase_C_sf"/>
</dbReference>
<dbReference type="Gene3D" id="3.30.565.10">
    <property type="entry name" value="Histidine kinase-like ATPase, C-terminal domain"/>
    <property type="match status" value="1"/>
</dbReference>
<keyword evidence="7" id="KW-0175">Coiled coil</keyword>
<feature type="domain" description="PAS" evidence="10">
    <location>
        <begin position="676"/>
        <end position="730"/>
    </location>
</feature>
<feature type="coiled-coil region" evidence="7">
    <location>
        <begin position="395"/>
        <end position="430"/>
    </location>
</feature>
<protein>
    <recommendedName>
        <fullName evidence="2">histidine kinase</fullName>
        <ecNumber evidence="2">2.7.13.3</ecNumber>
    </recommendedName>
</protein>
<comment type="catalytic activity">
    <reaction evidence="1">
        <text>ATP + protein L-histidine = ADP + protein N-phospho-L-histidine.</text>
        <dbReference type="EC" id="2.7.13.3"/>
    </reaction>
</comment>
<dbReference type="EMBL" id="JBHTLP010000024">
    <property type="protein sequence ID" value="MFD1145138.1"/>
    <property type="molecule type" value="Genomic_DNA"/>
</dbReference>
<dbReference type="Pfam" id="PF08447">
    <property type="entry name" value="PAS_3"/>
    <property type="match status" value="2"/>
</dbReference>
<dbReference type="CDD" id="cd00082">
    <property type="entry name" value="HisKA"/>
    <property type="match status" value="1"/>
</dbReference>
<evidence type="ECO:0000256" key="3">
    <source>
        <dbReference type="ARBA" id="ARBA00022553"/>
    </source>
</evidence>
<dbReference type="Gene3D" id="1.10.287.130">
    <property type="match status" value="1"/>
</dbReference>
<comment type="caution">
    <text evidence="12">The sequence shown here is derived from an EMBL/GenBank/DDBJ whole genome shotgun (WGS) entry which is preliminary data.</text>
</comment>
<dbReference type="SUPFAM" id="SSF52172">
    <property type="entry name" value="CheY-like"/>
    <property type="match status" value="1"/>
</dbReference>